<proteinExistence type="predicted"/>
<organism evidence="1 2">
    <name type="scientific">Maribellus luteus</name>
    <dbReference type="NCBI Taxonomy" id="2305463"/>
    <lineage>
        <taxon>Bacteria</taxon>
        <taxon>Pseudomonadati</taxon>
        <taxon>Bacteroidota</taxon>
        <taxon>Bacteroidia</taxon>
        <taxon>Marinilabiliales</taxon>
        <taxon>Prolixibacteraceae</taxon>
        <taxon>Maribellus</taxon>
    </lineage>
</organism>
<accession>A0A399SPC5</accession>
<name>A0A399SPC5_9BACT</name>
<sequence length="131" mass="15731">MSIERDYLMRQLMQLFEVIHKILGHRERGEDKQAEDQIRYFYNCLKIDADIQKMSIGDLLAFLQNEKKLSNEHLELFAFVLKEQGEMAVDEKDRINFFQKAYFLLDKVERESTVFSMERQLKLGELKTYLN</sequence>
<dbReference type="AlphaFoldDB" id="A0A399SPC5"/>
<keyword evidence="2" id="KW-1185">Reference proteome</keyword>
<evidence type="ECO:0000313" key="1">
    <source>
        <dbReference type="EMBL" id="RIJ45550.1"/>
    </source>
</evidence>
<dbReference type="OrthoDB" id="1120795at2"/>
<protein>
    <submittedName>
        <fullName evidence="1">Uncharacterized protein</fullName>
    </submittedName>
</protein>
<comment type="caution">
    <text evidence="1">The sequence shown here is derived from an EMBL/GenBank/DDBJ whole genome shotgun (WGS) entry which is preliminary data.</text>
</comment>
<reference evidence="1 2" key="1">
    <citation type="submission" date="2018-08" db="EMBL/GenBank/DDBJ databases">
        <title>Pallidiluteibacterium maritimus gen. nov., sp. nov., isolated from coastal sediment.</title>
        <authorList>
            <person name="Zhou L.Y."/>
        </authorList>
    </citation>
    <scope>NUCLEOTIDE SEQUENCE [LARGE SCALE GENOMIC DNA]</scope>
    <source>
        <strain evidence="1 2">XSD2</strain>
    </source>
</reference>
<gene>
    <name evidence="1" type="ORF">D1614_22490</name>
</gene>
<dbReference type="RefSeq" id="WP_119440256.1">
    <property type="nucleotide sequence ID" value="NZ_QWGR01000023.1"/>
</dbReference>
<dbReference type="EMBL" id="QWGR01000023">
    <property type="protein sequence ID" value="RIJ45550.1"/>
    <property type="molecule type" value="Genomic_DNA"/>
</dbReference>
<evidence type="ECO:0000313" key="2">
    <source>
        <dbReference type="Proteomes" id="UP000265926"/>
    </source>
</evidence>
<dbReference type="Proteomes" id="UP000265926">
    <property type="component" value="Unassembled WGS sequence"/>
</dbReference>